<dbReference type="Pfam" id="PF01370">
    <property type="entry name" value="Epimerase"/>
    <property type="match status" value="1"/>
</dbReference>
<evidence type="ECO:0000313" key="2">
    <source>
        <dbReference type="EMBL" id="GGD84663.1"/>
    </source>
</evidence>
<dbReference type="GO" id="GO:0005737">
    <property type="term" value="C:cytoplasm"/>
    <property type="evidence" value="ECO:0007669"/>
    <property type="project" value="TreeGrafter"/>
</dbReference>
<dbReference type="Proteomes" id="UP000612349">
    <property type="component" value="Unassembled WGS sequence"/>
</dbReference>
<name>A0A917E0B7_9SPHN</name>
<sequence>MPTAIVFGANGFVGKHVLIELVAHGYEVTGFVRSEEAAEGVRDLGARIIVGDLSDRASIPAMIEGQDAVVLAAQLMFEDEYDVCRIILDELQGTDRAFIFTSGTSVMSIPTDGHWDERNYAEDEPFTPRRQIAPRLINEQLVRDAAKDGIRAIVLRPSLIWGNGGCKIIEDFYYSAKATGAVCHIGPGLNVYSNVHVEDLAVLYRLAIEKGVPGALYFSVTGEVSYGVMARAIADELGVPTRSITVDEACELWDPMWGKVVLPSCSRQRSPRAREELGWTPREDRLDILDDCRNPAYRAAKGRATPAWVRKPPASMAGQQ</sequence>
<feature type="domain" description="NAD-dependent epimerase/dehydratase" evidence="1">
    <location>
        <begin position="5"/>
        <end position="213"/>
    </location>
</feature>
<dbReference type="PANTHER" id="PTHR48079">
    <property type="entry name" value="PROTEIN YEEZ"/>
    <property type="match status" value="1"/>
</dbReference>
<protein>
    <recommendedName>
        <fullName evidence="1">NAD-dependent epimerase/dehydratase domain-containing protein</fullName>
    </recommendedName>
</protein>
<dbReference type="InterPro" id="IPR001509">
    <property type="entry name" value="Epimerase_deHydtase"/>
</dbReference>
<evidence type="ECO:0000313" key="3">
    <source>
        <dbReference type="Proteomes" id="UP000612349"/>
    </source>
</evidence>
<dbReference type="GO" id="GO:0004029">
    <property type="term" value="F:aldehyde dehydrogenase (NAD+) activity"/>
    <property type="evidence" value="ECO:0007669"/>
    <property type="project" value="TreeGrafter"/>
</dbReference>
<reference evidence="2" key="2">
    <citation type="submission" date="2020-09" db="EMBL/GenBank/DDBJ databases">
        <authorList>
            <person name="Sun Q."/>
            <person name="Zhou Y."/>
        </authorList>
    </citation>
    <scope>NUCLEOTIDE SEQUENCE</scope>
    <source>
        <strain evidence="2">CGMCC 1.15360</strain>
    </source>
</reference>
<comment type="caution">
    <text evidence="2">The sequence shown here is derived from an EMBL/GenBank/DDBJ whole genome shotgun (WGS) entry which is preliminary data.</text>
</comment>
<dbReference type="EMBL" id="BMIP01000017">
    <property type="protein sequence ID" value="GGD84663.1"/>
    <property type="molecule type" value="Genomic_DNA"/>
</dbReference>
<dbReference type="Gene3D" id="3.40.50.720">
    <property type="entry name" value="NAD(P)-binding Rossmann-like Domain"/>
    <property type="match status" value="1"/>
</dbReference>
<dbReference type="PANTHER" id="PTHR48079:SF6">
    <property type="entry name" value="NAD(P)-BINDING DOMAIN-CONTAINING PROTEIN-RELATED"/>
    <property type="match status" value="1"/>
</dbReference>
<proteinExistence type="predicted"/>
<gene>
    <name evidence="2" type="ORF">GCM10010990_38390</name>
</gene>
<reference evidence="2" key="1">
    <citation type="journal article" date="2014" name="Int. J. Syst. Evol. Microbiol.">
        <title>Complete genome sequence of Corynebacterium casei LMG S-19264T (=DSM 44701T), isolated from a smear-ripened cheese.</title>
        <authorList>
            <consortium name="US DOE Joint Genome Institute (JGI-PGF)"/>
            <person name="Walter F."/>
            <person name="Albersmeier A."/>
            <person name="Kalinowski J."/>
            <person name="Ruckert C."/>
        </authorList>
    </citation>
    <scope>NUCLEOTIDE SEQUENCE</scope>
    <source>
        <strain evidence="2">CGMCC 1.15360</strain>
    </source>
</reference>
<accession>A0A917E0B7</accession>
<dbReference type="RefSeq" id="WP_066770544.1">
    <property type="nucleotide sequence ID" value="NZ_BMIP01000017.1"/>
</dbReference>
<dbReference type="InterPro" id="IPR051783">
    <property type="entry name" value="NAD(P)-dependent_oxidoreduct"/>
</dbReference>
<evidence type="ECO:0000259" key="1">
    <source>
        <dbReference type="Pfam" id="PF01370"/>
    </source>
</evidence>
<dbReference type="SUPFAM" id="SSF51735">
    <property type="entry name" value="NAD(P)-binding Rossmann-fold domains"/>
    <property type="match status" value="1"/>
</dbReference>
<organism evidence="2 3">
    <name type="scientific">Croceicoccus mobilis</name>
    <dbReference type="NCBI Taxonomy" id="1703339"/>
    <lineage>
        <taxon>Bacteria</taxon>
        <taxon>Pseudomonadati</taxon>
        <taxon>Pseudomonadota</taxon>
        <taxon>Alphaproteobacteria</taxon>
        <taxon>Sphingomonadales</taxon>
        <taxon>Erythrobacteraceae</taxon>
        <taxon>Croceicoccus</taxon>
    </lineage>
</organism>
<keyword evidence="3" id="KW-1185">Reference proteome</keyword>
<dbReference type="AlphaFoldDB" id="A0A917E0B7"/>
<dbReference type="OrthoDB" id="9801056at2"/>
<dbReference type="InterPro" id="IPR036291">
    <property type="entry name" value="NAD(P)-bd_dom_sf"/>
</dbReference>